<dbReference type="RefSeq" id="WP_186852404.1">
    <property type="nucleotide sequence ID" value="NZ_JACOPO010000002.1"/>
</dbReference>
<comment type="caution">
    <text evidence="2">The sequence shown here is derived from an EMBL/GenBank/DDBJ whole genome shotgun (WGS) entry which is preliminary data.</text>
</comment>
<dbReference type="Pfam" id="PF01966">
    <property type="entry name" value="HD"/>
    <property type="match status" value="1"/>
</dbReference>
<keyword evidence="3" id="KW-1185">Reference proteome</keyword>
<dbReference type="SUPFAM" id="SSF109604">
    <property type="entry name" value="HD-domain/PDEase-like"/>
    <property type="match status" value="1"/>
</dbReference>
<dbReference type="InterPro" id="IPR006675">
    <property type="entry name" value="HDIG_dom"/>
</dbReference>
<gene>
    <name evidence="2" type="ORF">H8S11_04995</name>
</gene>
<protein>
    <submittedName>
        <fullName evidence="2">HD domain-containing protein</fullName>
    </submittedName>
</protein>
<evidence type="ECO:0000313" key="3">
    <source>
        <dbReference type="Proteomes" id="UP000628736"/>
    </source>
</evidence>
<organism evidence="2 3">
    <name type="scientific">Flintibacter hominis</name>
    <dbReference type="NCBI Taxonomy" id="2763048"/>
    <lineage>
        <taxon>Bacteria</taxon>
        <taxon>Bacillati</taxon>
        <taxon>Bacillota</taxon>
        <taxon>Clostridia</taxon>
        <taxon>Eubacteriales</taxon>
        <taxon>Flintibacter</taxon>
    </lineage>
</organism>
<reference evidence="2" key="1">
    <citation type="submission" date="2020-08" db="EMBL/GenBank/DDBJ databases">
        <title>Genome public.</title>
        <authorList>
            <person name="Liu C."/>
            <person name="Sun Q."/>
        </authorList>
    </citation>
    <scope>NUCLEOTIDE SEQUENCE</scope>
    <source>
        <strain evidence="2">NSJ-23</strain>
    </source>
</reference>
<dbReference type="Gene3D" id="1.10.3210.10">
    <property type="entry name" value="Hypothetical protein af1432"/>
    <property type="match status" value="1"/>
</dbReference>
<sequence>MISKEFIRKEFPEFDWIEDVELRDKCVAVLQEGIEAGGWTEETVYQCPIAVSEMSADCPVHNLDHIHDVTNMCKAVCDWLLPRYSFMQVDWDIIIAAALLHDVGKFTEYGVNDQGKPVYTEKAKLMRHPLAGALLASKHGLPDKLVQIIATHSFEGDRSYQCPEALLMKRIDTAQFGMVNYFFPAKKAVE</sequence>
<dbReference type="AlphaFoldDB" id="A0A8J6J7K8"/>
<evidence type="ECO:0000259" key="1">
    <source>
        <dbReference type="Pfam" id="PF01966"/>
    </source>
</evidence>
<dbReference type="Proteomes" id="UP000628736">
    <property type="component" value="Unassembled WGS sequence"/>
</dbReference>
<dbReference type="EMBL" id="JACOPO010000002">
    <property type="protein sequence ID" value="MBC5722171.1"/>
    <property type="molecule type" value="Genomic_DNA"/>
</dbReference>
<accession>A0A8J6J7K8</accession>
<dbReference type="NCBIfam" id="TIGR00277">
    <property type="entry name" value="HDIG"/>
    <property type="match status" value="1"/>
</dbReference>
<evidence type="ECO:0000313" key="2">
    <source>
        <dbReference type="EMBL" id="MBC5722171.1"/>
    </source>
</evidence>
<feature type="domain" description="HD" evidence="1">
    <location>
        <begin position="65"/>
        <end position="172"/>
    </location>
</feature>
<proteinExistence type="predicted"/>
<name>A0A8J6J7K8_9FIRM</name>
<dbReference type="InterPro" id="IPR006674">
    <property type="entry name" value="HD_domain"/>
</dbReference>